<protein>
    <submittedName>
        <fullName evidence="3">Reverse transcriptase</fullName>
    </submittedName>
</protein>
<dbReference type="Pfam" id="PF17919">
    <property type="entry name" value="RT_RNaseH_2"/>
    <property type="match status" value="1"/>
</dbReference>
<name>A0AAX4JFX2_9MICR</name>
<evidence type="ECO:0000256" key="1">
    <source>
        <dbReference type="ARBA" id="ARBA00023268"/>
    </source>
</evidence>
<dbReference type="AlphaFoldDB" id="A0AAX4JFX2"/>
<evidence type="ECO:0000313" key="3">
    <source>
        <dbReference type="EMBL" id="WUR04945.1"/>
    </source>
</evidence>
<dbReference type="PANTHER" id="PTHR37984">
    <property type="entry name" value="PROTEIN CBG26694"/>
    <property type="match status" value="1"/>
</dbReference>
<dbReference type="KEGG" id="vnx:VNE69_11111"/>
<dbReference type="InterPro" id="IPR041577">
    <property type="entry name" value="RT_RNaseH_2"/>
</dbReference>
<dbReference type="GO" id="GO:0003964">
    <property type="term" value="F:RNA-directed DNA polymerase activity"/>
    <property type="evidence" value="ECO:0007669"/>
    <property type="project" value="UniProtKB-KW"/>
</dbReference>
<keyword evidence="1" id="KW-0511">Multifunctional enzyme</keyword>
<keyword evidence="3" id="KW-0808">Transferase</keyword>
<dbReference type="RefSeq" id="XP_065331090.1">
    <property type="nucleotide sequence ID" value="XM_065475018.1"/>
</dbReference>
<reference evidence="3" key="1">
    <citation type="journal article" date="2024" name="BMC Genomics">
        <title>Functional annotation of a divergent genome using sequence and structure-based similarity.</title>
        <authorList>
            <person name="Svedberg D."/>
            <person name="Winiger R.R."/>
            <person name="Berg A."/>
            <person name="Sharma H."/>
            <person name="Tellgren-Roth C."/>
            <person name="Debrunner-Vossbrinck B.A."/>
            <person name="Vossbrinck C.R."/>
            <person name="Barandun J."/>
        </authorList>
    </citation>
    <scope>NUCLEOTIDE SEQUENCE</scope>
    <source>
        <strain evidence="3">Illinois isolate</strain>
    </source>
</reference>
<proteinExistence type="predicted"/>
<keyword evidence="3" id="KW-0695">RNA-directed DNA polymerase</keyword>
<evidence type="ECO:0000313" key="4">
    <source>
        <dbReference type="Proteomes" id="UP001334084"/>
    </source>
</evidence>
<dbReference type="InterPro" id="IPR050951">
    <property type="entry name" value="Retrovirus_Pol_polyprotein"/>
</dbReference>
<dbReference type="EMBL" id="CP142736">
    <property type="protein sequence ID" value="WUR04945.1"/>
    <property type="molecule type" value="Genomic_DNA"/>
</dbReference>
<organism evidence="3 4">
    <name type="scientific">Vairimorpha necatrix</name>
    <dbReference type="NCBI Taxonomy" id="6039"/>
    <lineage>
        <taxon>Eukaryota</taxon>
        <taxon>Fungi</taxon>
        <taxon>Fungi incertae sedis</taxon>
        <taxon>Microsporidia</taxon>
        <taxon>Nosematidae</taxon>
        <taxon>Vairimorpha</taxon>
    </lineage>
</organism>
<keyword evidence="4" id="KW-1185">Reference proteome</keyword>
<dbReference type="GeneID" id="90542785"/>
<dbReference type="InterPro" id="IPR043502">
    <property type="entry name" value="DNA/RNA_pol_sf"/>
</dbReference>
<keyword evidence="3" id="KW-0548">Nucleotidyltransferase</keyword>
<dbReference type="Proteomes" id="UP001334084">
    <property type="component" value="Chromosome 11"/>
</dbReference>
<gene>
    <name evidence="3" type="ORF">VNE69_11111</name>
</gene>
<evidence type="ECO:0000259" key="2">
    <source>
        <dbReference type="Pfam" id="PF17919"/>
    </source>
</evidence>
<accession>A0AAX4JFX2</accession>
<dbReference type="PANTHER" id="PTHR37984:SF5">
    <property type="entry name" value="PROTEIN NYNRIN-LIKE"/>
    <property type="match status" value="1"/>
</dbReference>
<dbReference type="SUPFAM" id="SSF56672">
    <property type="entry name" value="DNA/RNA polymerases"/>
    <property type="match status" value="1"/>
</dbReference>
<feature type="domain" description="Reverse transcriptase/retrotransposon-derived protein RNase H-like" evidence="2">
    <location>
        <begin position="22"/>
        <end position="89"/>
    </location>
</feature>
<sequence length="113" mass="13084">MSQKLFYVANLLSSRETKKIEWNEKHKIEIKKILKAIEENLVLSPPDFTQKFVLQCDASEEGMGAVETDSKNCVFANKEISNRIERWEVLFNEYFLEIVSIQGEKNNVADLLS</sequence>